<feature type="transmembrane region" description="Helical" evidence="1">
    <location>
        <begin position="109"/>
        <end position="127"/>
    </location>
</feature>
<feature type="transmembrane region" description="Helical" evidence="1">
    <location>
        <begin position="51"/>
        <end position="74"/>
    </location>
</feature>
<evidence type="ECO:0000313" key="3">
    <source>
        <dbReference type="Proteomes" id="UP001499843"/>
    </source>
</evidence>
<keyword evidence="1" id="KW-1133">Transmembrane helix</keyword>
<keyword evidence="1" id="KW-0812">Transmembrane</keyword>
<accession>A0ABP5PQ93</accession>
<evidence type="ECO:0000256" key="1">
    <source>
        <dbReference type="SAM" id="Phobius"/>
    </source>
</evidence>
<keyword evidence="3" id="KW-1185">Reference proteome</keyword>
<gene>
    <name evidence="2" type="ORF">GCM10009850_092890</name>
</gene>
<dbReference type="EMBL" id="BAAAQX010000036">
    <property type="protein sequence ID" value="GAA2213826.1"/>
    <property type="molecule type" value="Genomic_DNA"/>
</dbReference>
<dbReference type="InterPro" id="IPR045713">
    <property type="entry name" value="DUF6069"/>
</dbReference>
<sequence>MDHATTRPAQALRAPVRLLIATAAAVVANLVIFAAASPVGATWQIEAPYDITPVVVGGASAVPLLVGGVIVPVLARWHAVLRAWIVWGGLGLALVSAVSPFAVSDDLPTSVALAVMHLVVGAAWVIGMRPGSGDR</sequence>
<name>A0ABP5PQ93_9ACTN</name>
<evidence type="ECO:0000313" key="2">
    <source>
        <dbReference type="EMBL" id="GAA2213826.1"/>
    </source>
</evidence>
<protein>
    <submittedName>
        <fullName evidence="2">Uncharacterized protein</fullName>
    </submittedName>
</protein>
<dbReference type="Proteomes" id="UP001499843">
    <property type="component" value="Unassembled WGS sequence"/>
</dbReference>
<comment type="caution">
    <text evidence="2">The sequence shown here is derived from an EMBL/GenBank/DDBJ whole genome shotgun (WGS) entry which is preliminary data.</text>
</comment>
<organism evidence="2 3">
    <name type="scientific">Nonomuraea monospora</name>
    <dbReference type="NCBI Taxonomy" id="568818"/>
    <lineage>
        <taxon>Bacteria</taxon>
        <taxon>Bacillati</taxon>
        <taxon>Actinomycetota</taxon>
        <taxon>Actinomycetes</taxon>
        <taxon>Streptosporangiales</taxon>
        <taxon>Streptosporangiaceae</taxon>
        <taxon>Nonomuraea</taxon>
    </lineage>
</organism>
<proteinExistence type="predicted"/>
<keyword evidence="1" id="KW-0472">Membrane</keyword>
<feature type="transmembrane region" description="Helical" evidence="1">
    <location>
        <begin position="81"/>
        <end position="103"/>
    </location>
</feature>
<dbReference type="RefSeq" id="WP_344490176.1">
    <property type="nucleotide sequence ID" value="NZ_BAAAQX010000036.1"/>
</dbReference>
<feature type="transmembrane region" description="Helical" evidence="1">
    <location>
        <begin position="16"/>
        <end position="39"/>
    </location>
</feature>
<dbReference type="Pfam" id="PF19545">
    <property type="entry name" value="DUF6069"/>
    <property type="match status" value="1"/>
</dbReference>
<reference evidence="3" key="1">
    <citation type="journal article" date="2019" name="Int. J. Syst. Evol. Microbiol.">
        <title>The Global Catalogue of Microorganisms (GCM) 10K type strain sequencing project: providing services to taxonomists for standard genome sequencing and annotation.</title>
        <authorList>
            <consortium name="The Broad Institute Genomics Platform"/>
            <consortium name="The Broad Institute Genome Sequencing Center for Infectious Disease"/>
            <person name="Wu L."/>
            <person name="Ma J."/>
        </authorList>
    </citation>
    <scope>NUCLEOTIDE SEQUENCE [LARGE SCALE GENOMIC DNA]</scope>
    <source>
        <strain evidence="3">JCM 16114</strain>
    </source>
</reference>